<feature type="chain" id="PRO_5004085681" evidence="2">
    <location>
        <begin position="22"/>
        <end position="451"/>
    </location>
</feature>
<dbReference type="HOGENOM" id="CLU_039960_0_0_1"/>
<feature type="signal peptide" evidence="2">
    <location>
        <begin position="1"/>
        <end position="21"/>
    </location>
</feature>
<name>M7TK37_EUTLA</name>
<dbReference type="Pfam" id="PF13472">
    <property type="entry name" value="Lipase_GDSL_2"/>
    <property type="match status" value="1"/>
</dbReference>
<accession>M7TK37</accession>
<keyword evidence="5" id="KW-1185">Reference proteome</keyword>
<gene>
    <name evidence="4" type="ORF">UCREL1_5931</name>
</gene>
<dbReference type="InterPro" id="IPR013830">
    <property type="entry name" value="SGNH_hydro"/>
</dbReference>
<dbReference type="SUPFAM" id="SSF52266">
    <property type="entry name" value="SGNH hydrolase"/>
    <property type="match status" value="1"/>
</dbReference>
<organism evidence="4 5">
    <name type="scientific">Eutypa lata (strain UCR-EL1)</name>
    <name type="common">Grapevine dieback disease fungus</name>
    <name type="synonym">Eutypa armeniacae</name>
    <dbReference type="NCBI Taxonomy" id="1287681"/>
    <lineage>
        <taxon>Eukaryota</taxon>
        <taxon>Fungi</taxon>
        <taxon>Dikarya</taxon>
        <taxon>Ascomycota</taxon>
        <taxon>Pezizomycotina</taxon>
        <taxon>Sordariomycetes</taxon>
        <taxon>Xylariomycetidae</taxon>
        <taxon>Xylariales</taxon>
        <taxon>Diatrypaceae</taxon>
        <taxon>Eutypa</taxon>
    </lineage>
</organism>
<dbReference type="GO" id="GO:0016788">
    <property type="term" value="F:hydrolase activity, acting on ester bonds"/>
    <property type="evidence" value="ECO:0007669"/>
    <property type="project" value="InterPro"/>
</dbReference>
<dbReference type="EMBL" id="KB706532">
    <property type="protein sequence ID" value="EMR67075.1"/>
    <property type="molecule type" value="Genomic_DNA"/>
</dbReference>
<sequence>MFPTWGLSFLPLLYLFAFTAAAAVAGDGIQRQPGLVAQQQRQQQQQQHVLGGHTESPPPSSSLSQAHRFSFLAPSRPLTGFAAFGDSYSAGIGTGVRGKEDDCRHGLHAHPRLIATDFEVSQGGSRGSNVTAFQALSCTGATTAQVLSGGEGSQIDAFVDTVRAPADFALLSLGGNDLGFFAVMNACVFRFYSFYSGACEAALEAARARIEDGAEFEHRLELVILEILDKARWERKPWFFVTVTGYARFFNDVTDACNDMSFGVWWGDWGCRPTLTKSLRIRMNSLVYLVNAKIKQTVDNVNAKFAKDKALFVDYDRAFDGHRFCEKNVAEPDYSRSDTWFFLTGGPDNARNGTRPNSRTVETLPPNSALIDPSSCLEPAERSGDWGELALCYMAMAKDRSPWLRPAREDIIAQNSMWYVPTFYGKTFHPRSLGHEAIRDKIYEAWRKLDE</sequence>
<feature type="compositionally biased region" description="Low complexity" evidence="1">
    <location>
        <begin position="38"/>
        <end position="47"/>
    </location>
</feature>
<evidence type="ECO:0000259" key="3">
    <source>
        <dbReference type="Pfam" id="PF13472"/>
    </source>
</evidence>
<proteinExistence type="predicted"/>
<dbReference type="KEGG" id="ela:UCREL1_5931"/>
<keyword evidence="2" id="KW-0732">Signal</keyword>
<feature type="region of interest" description="Disordered" evidence="1">
    <location>
        <begin position="35"/>
        <end position="65"/>
    </location>
</feature>
<dbReference type="OrthoDB" id="21678at2759"/>
<feature type="domain" description="SGNH hydrolase-type esterase" evidence="3">
    <location>
        <begin position="83"/>
        <end position="209"/>
    </location>
</feature>
<dbReference type="eggNOG" id="ENOG502SPMP">
    <property type="taxonomic scope" value="Eukaryota"/>
</dbReference>
<reference evidence="5" key="1">
    <citation type="journal article" date="2013" name="Genome Announc.">
        <title>Draft genome sequence of the grapevine dieback fungus Eutypa lata UCR-EL1.</title>
        <authorList>
            <person name="Blanco-Ulate B."/>
            <person name="Rolshausen P.E."/>
            <person name="Cantu D."/>
        </authorList>
    </citation>
    <scope>NUCLEOTIDE SEQUENCE [LARGE SCALE GENOMIC DNA]</scope>
    <source>
        <strain evidence="5">UCR-EL1</strain>
    </source>
</reference>
<dbReference type="Gene3D" id="3.40.50.1110">
    <property type="entry name" value="SGNH hydrolase"/>
    <property type="match status" value="1"/>
</dbReference>
<dbReference type="AlphaFoldDB" id="M7TK37"/>
<dbReference type="GO" id="GO:0006629">
    <property type="term" value="P:lipid metabolic process"/>
    <property type="evidence" value="ECO:0007669"/>
    <property type="project" value="TreeGrafter"/>
</dbReference>
<dbReference type="InterPro" id="IPR036514">
    <property type="entry name" value="SGNH_hydro_sf"/>
</dbReference>
<dbReference type="CDD" id="cd01823">
    <property type="entry name" value="SEST_like"/>
    <property type="match status" value="1"/>
</dbReference>
<dbReference type="OMA" id="IETCEHE"/>
<protein>
    <submittedName>
        <fullName evidence="4">Putative esterase family protein</fullName>
    </submittedName>
</protein>
<dbReference type="Proteomes" id="UP000012174">
    <property type="component" value="Unassembled WGS sequence"/>
</dbReference>
<dbReference type="InterPro" id="IPR037460">
    <property type="entry name" value="SEST-like"/>
</dbReference>
<evidence type="ECO:0000256" key="2">
    <source>
        <dbReference type="SAM" id="SignalP"/>
    </source>
</evidence>
<dbReference type="PANTHER" id="PTHR37981:SF1">
    <property type="entry name" value="SGNH HYDROLASE-TYPE ESTERASE DOMAIN-CONTAINING PROTEIN"/>
    <property type="match status" value="1"/>
</dbReference>
<evidence type="ECO:0000313" key="5">
    <source>
        <dbReference type="Proteomes" id="UP000012174"/>
    </source>
</evidence>
<evidence type="ECO:0000256" key="1">
    <source>
        <dbReference type="SAM" id="MobiDB-lite"/>
    </source>
</evidence>
<dbReference type="PANTHER" id="PTHR37981">
    <property type="entry name" value="LIPASE 2"/>
    <property type="match status" value="1"/>
</dbReference>
<evidence type="ECO:0000313" key="4">
    <source>
        <dbReference type="EMBL" id="EMR67075.1"/>
    </source>
</evidence>